<name>A0AAD1Y1V5_EUPCR</name>
<gene>
    <name evidence="2" type="ORF">ECRASSUSDP1_LOCUS23044</name>
</gene>
<evidence type="ECO:0000313" key="2">
    <source>
        <dbReference type="EMBL" id="CAI2381587.1"/>
    </source>
</evidence>
<dbReference type="AlphaFoldDB" id="A0AAD1Y1V5"/>
<evidence type="ECO:0000313" key="3">
    <source>
        <dbReference type="Proteomes" id="UP001295684"/>
    </source>
</evidence>
<accession>A0AAD1Y1V5</accession>
<feature type="region of interest" description="Disordered" evidence="1">
    <location>
        <begin position="111"/>
        <end position="130"/>
    </location>
</feature>
<comment type="caution">
    <text evidence="2">The sequence shown here is derived from an EMBL/GenBank/DDBJ whole genome shotgun (WGS) entry which is preliminary data.</text>
</comment>
<evidence type="ECO:0000256" key="1">
    <source>
        <dbReference type="SAM" id="MobiDB-lite"/>
    </source>
</evidence>
<proteinExistence type="predicted"/>
<sequence length="285" mass="31770">MLKKPSSEWNDYVKKIVAIKKKSNREVLCTACWMILNYEQRSKHKAKFPSHTASILTSSQFASGTQFYQIAIKNNKVITKHDGTVLVIQPCLFDPKKGGEHMEMIEELSREMHSNPTGSEQKKNQDGDVTSSGIVSTQNYSIVYSYDPVVPTKSLEFSKVNRNLDSLIDGISEFQVNLFTQLFSADYCTGPSLNCFYNPCTTYLSFPEVARKSSDSCISSCDITESCTAKESPYVVPMMKCLKTTQPSAENILNQEESKNEVNVDATKLLIAQGMPGLNTISASF</sequence>
<keyword evidence="3" id="KW-1185">Reference proteome</keyword>
<dbReference type="EMBL" id="CAMPGE010023676">
    <property type="protein sequence ID" value="CAI2381587.1"/>
    <property type="molecule type" value="Genomic_DNA"/>
</dbReference>
<organism evidence="2 3">
    <name type="scientific">Euplotes crassus</name>
    <dbReference type="NCBI Taxonomy" id="5936"/>
    <lineage>
        <taxon>Eukaryota</taxon>
        <taxon>Sar</taxon>
        <taxon>Alveolata</taxon>
        <taxon>Ciliophora</taxon>
        <taxon>Intramacronucleata</taxon>
        <taxon>Spirotrichea</taxon>
        <taxon>Hypotrichia</taxon>
        <taxon>Euplotida</taxon>
        <taxon>Euplotidae</taxon>
        <taxon>Moneuplotes</taxon>
    </lineage>
</organism>
<reference evidence="2" key="1">
    <citation type="submission" date="2023-07" db="EMBL/GenBank/DDBJ databases">
        <authorList>
            <consortium name="AG Swart"/>
            <person name="Singh M."/>
            <person name="Singh A."/>
            <person name="Seah K."/>
            <person name="Emmerich C."/>
        </authorList>
    </citation>
    <scope>NUCLEOTIDE SEQUENCE</scope>
    <source>
        <strain evidence="2">DP1</strain>
    </source>
</reference>
<dbReference type="Proteomes" id="UP001295684">
    <property type="component" value="Unassembled WGS sequence"/>
</dbReference>
<protein>
    <submittedName>
        <fullName evidence="2">Uncharacterized protein</fullName>
    </submittedName>
</protein>